<sequence length="166" mass="17785">MESNLLFYDELQRCRIVLCAMVGVCLAIIIIVTLLCTGLLDATSSDGDGREEELLEPPDMTRPPPPSKYTMGQFSRGAIVANGAPCADIANKILMKYGCAVDAAIAAMICDGVTCPQNMGIGGGFLMTVYLREQAKAYFLNARETAPGAAHFNMFNGRPLLSQIGE</sequence>
<evidence type="ECO:0000256" key="2">
    <source>
        <dbReference type="SAM" id="MobiDB-lite"/>
    </source>
</evidence>
<keyword evidence="3" id="KW-1133">Transmembrane helix</keyword>
<name>A0ABD0YYK9_9HEMI</name>
<dbReference type="InterPro" id="IPR000101">
    <property type="entry name" value="GGT_peptidase"/>
</dbReference>
<reference evidence="4 5" key="1">
    <citation type="submission" date="2024-07" db="EMBL/GenBank/DDBJ databases">
        <title>Chromosome-level genome assembly of the water stick insect Ranatra chinensis (Heteroptera: Nepidae).</title>
        <authorList>
            <person name="Liu X."/>
        </authorList>
    </citation>
    <scope>NUCLEOTIDE SEQUENCE [LARGE SCALE GENOMIC DNA]</scope>
    <source>
        <strain evidence="4">Cailab_2021Rc</strain>
        <tissue evidence="4">Muscle</tissue>
    </source>
</reference>
<dbReference type="EMBL" id="JBFDAA010000001">
    <property type="protein sequence ID" value="KAL1141033.1"/>
    <property type="molecule type" value="Genomic_DNA"/>
</dbReference>
<dbReference type="PANTHER" id="PTHR11686">
    <property type="entry name" value="GAMMA GLUTAMYL TRANSPEPTIDASE"/>
    <property type="match status" value="1"/>
</dbReference>
<evidence type="ECO:0000313" key="5">
    <source>
        <dbReference type="Proteomes" id="UP001558652"/>
    </source>
</evidence>
<feature type="region of interest" description="Disordered" evidence="2">
    <location>
        <begin position="46"/>
        <end position="66"/>
    </location>
</feature>
<evidence type="ECO:0000256" key="1">
    <source>
        <dbReference type="PIRSR" id="PIRSR600101-2"/>
    </source>
</evidence>
<keyword evidence="5" id="KW-1185">Reference proteome</keyword>
<feature type="binding site" evidence="1">
    <location>
        <position position="143"/>
    </location>
    <ligand>
        <name>L-glutamate</name>
        <dbReference type="ChEBI" id="CHEBI:29985"/>
    </ligand>
</feature>
<dbReference type="Pfam" id="PF01019">
    <property type="entry name" value="G_glu_transpept"/>
    <property type="match status" value="1"/>
</dbReference>
<dbReference type="PANTHER" id="PTHR11686:SF72">
    <property type="entry name" value="GAMMA-GLUTAMYL TRANSPEPTIDASE, ISOFORM A"/>
    <property type="match status" value="1"/>
</dbReference>
<keyword evidence="3" id="KW-0472">Membrane</keyword>
<evidence type="ECO:0000313" key="4">
    <source>
        <dbReference type="EMBL" id="KAL1141033.1"/>
    </source>
</evidence>
<feature type="transmembrane region" description="Helical" evidence="3">
    <location>
        <begin position="16"/>
        <end position="40"/>
    </location>
</feature>
<protein>
    <submittedName>
        <fullName evidence="4">Uncharacterized protein</fullName>
    </submittedName>
</protein>
<accession>A0ABD0YYK9</accession>
<dbReference type="InterPro" id="IPR029055">
    <property type="entry name" value="Ntn_hydrolases_N"/>
</dbReference>
<organism evidence="4 5">
    <name type="scientific">Ranatra chinensis</name>
    <dbReference type="NCBI Taxonomy" id="642074"/>
    <lineage>
        <taxon>Eukaryota</taxon>
        <taxon>Metazoa</taxon>
        <taxon>Ecdysozoa</taxon>
        <taxon>Arthropoda</taxon>
        <taxon>Hexapoda</taxon>
        <taxon>Insecta</taxon>
        <taxon>Pterygota</taxon>
        <taxon>Neoptera</taxon>
        <taxon>Paraneoptera</taxon>
        <taxon>Hemiptera</taxon>
        <taxon>Heteroptera</taxon>
        <taxon>Panheteroptera</taxon>
        <taxon>Nepomorpha</taxon>
        <taxon>Nepidae</taxon>
        <taxon>Ranatrinae</taxon>
        <taxon>Ranatra</taxon>
    </lineage>
</organism>
<comment type="caution">
    <text evidence="4">The sequence shown here is derived from an EMBL/GenBank/DDBJ whole genome shotgun (WGS) entry which is preliminary data.</text>
</comment>
<proteinExistence type="predicted"/>
<dbReference type="SUPFAM" id="SSF56235">
    <property type="entry name" value="N-terminal nucleophile aminohydrolases (Ntn hydrolases)"/>
    <property type="match status" value="1"/>
</dbReference>
<evidence type="ECO:0000256" key="3">
    <source>
        <dbReference type="SAM" id="Phobius"/>
    </source>
</evidence>
<dbReference type="AlphaFoldDB" id="A0ABD0YYK9"/>
<dbReference type="Proteomes" id="UP001558652">
    <property type="component" value="Unassembled WGS sequence"/>
</dbReference>
<gene>
    <name evidence="4" type="ORF">AAG570_000959</name>
</gene>
<keyword evidence="3" id="KW-0812">Transmembrane</keyword>